<evidence type="ECO:0000313" key="2">
    <source>
        <dbReference type="Proteomes" id="UP000325315"/>
    </source>
</evidence>
<sequence>MMISYRPNECKIDSDGCLLFRDRICIPKNSELVQKILHEVHSSVMYVHLSNNKMYNDLKKICLICQQVKAEHQVPSGLLQPITILEWE</sequence>
<comment type="caution">
    <text evidence="1">The sequence shown here is derived from an EMBL/GenBank/DDBJ whole genome shotgun (WGS) entry which is preliminary data.</text>
</comment>
<reference evidence="1" key="1">
    <citation type="submission" date="2019-08" db="EMBL/GenBank/DDBJ databases">
        <authorList>
            <person name="Liu F."/>
        </authorList>
    </citation>
    <scope>NUCLEOTIDE SEQUENCE [LARGE SCALE GENOMIC DNA]</scope>
    <source>
        <strain evidence="1">PA1801</strain>
        <tissue evidence="1">Leaf</tissue>
    </source>
</reference>
<name>A0A5B6X5A8_9ROSI</name>
<dbReference type="AlphaFoldDB" id="A0A5B6X5A8"/>
<dbReference type="Proteomes" id="UP000325315">
    <property type="component" value="Unassembled WGS sequence"/>
</dbReference>
<protein>
    <submittedName>
        <fullName evidence="1">Gag-Pol polyprotein</fullName>
    </submittedName>
</protein>
<keyword evidence="2" id="KW-1185">Reference proteome</keyword>
<evidence type="ECO:0000313" key="1">
    <source>
        <dbReference type="EMBL" id="KAA3488087.1"/>
    </source>
</evidence>
<proteinExistence type="predicted"/>
<organism evidence="1 2">
    <name type="scientific">Gossypium australe</name>
    <dbReference type="NCBI Taxonomy" id="47621"/>
    <lineage>
        <taxon>Eukaryota</taxon>
        <taxon>Viridiplantae</taxon>
        <taxon>Streptophyta</taxon>
        <taxon>Embryophyta</taxon>
        <taxon>Tracheophyta</taxon>
        <taxon>Spermatophyta</taxon>
        <taxon>Magnoliopsida</taxon>
        <taxon>eudicotyledons</taxon>
        <taxon>Gunneridae</taxon>
        <taxon>Pentapetalae</taxon>
        <taxon>rosids</taxon>
        <taxon>malvids</taxon>
        <taxon>Malvales</taxon>
        <taxon>Malvaceae</taxon>
        <taxon>Malvoideae</taxon>
        <taxon>Gossypium</taxon>
    </lineage>
</organism>
<dbReference type="OrthoDB" id="1938712at2759"/>
<dbReference type="EMBL" id="SMMG02000001">
    <property type="protein sequence ID" value="KAA3488087.1"/>
    <property type="molecule type" value="Genomic_DNA"/>
</dbReference>
<accession>A0A5B6X5A8</accession>
<gene>
    <name evidence="1" type="ORF">EPI10_031867</name>
</gene>